<gene>
    <name evidence="2" type="ORF">E4099_06395</name>
</gene>
<keyword evidence="3" id="KW-1185">Reference proteome</keyword>
<sequence length="158" mass="16577">MSVTAPLLALVAVAGCSSADGSGGPPSLAAPTPRGEAAGFCRALHRELPRRVDGLARRQTDPVSDSTAAWGDPTVELRCGVPEPRILTPGSEDYTAAPDSAEINGVQWLIEEQGDHYRFTTVLRRTNVEVTVDRSSVPATDALVDLAGAIKKTVPFGI</sequence>
<protein>
    <submittedName>
        <fullName evidence="2">DUF3515 domain-containing protein</fullName>
    </submittedName>
</protein>
<evidence type="ECO:0000256" key="1">
    <source>
        <dbReference type="SAM" id="SignalP"/>
    </source>
</evidence>
<comment type="caution">
    <text evidence="2">The sequence shown here is derived from an EMBL/GenBank/DDBJ whole genome shotgun (WGS) entry which is preliminary data.</text>
</comment>
<evidence type="ECO:0000313" key="2">
    <source>
        <dbReference type="EMBL" id="TGB15759.1"/>
    </source>
</evidence>
<name>A0A4Z0HAW5_9ACTN</name>
<dbReference type="Proteomes" id="UP000297948">
    <property type="component" value="Unassembled WGS sequence"/>
</dbReference>
<dbReference type="AlphaFoldDB" id="A0A4Z0HAW5"/>
<dbReference type="EMBL" id="SRID01000035">
    <property type="protein sequence ID" value="TGB15759.1"/>
    <property type="molecule type" value="Genomic_DNA"/>
</dbReference>
<dbReference type="Pfam" id="PF12028">
    <property type="entry name" value="DUF3515"/>
    <property type="match status" value="1"/>
</dbReference>
<organism evidence="2 3">
    <name type="scientific">Streptomyces palmae</name>
    <dbReference type="NCBI Taxonomy" id="1701085"/>
    <lineage>
        <taxon>Bacteria</taxon>
        <taxon>Bacillati</taxon>
        <taxon>Actinomycetota</taxon>
        <taxon>Actinomycetes</taxon>
        <taxon>Kitasatosporales</taxon>
        <taxon>Streptomycetaceae</taxon>
        <taxon>Streptomyces</taxon>
    </lineage>
</organism>
<dbReference type="OrthoDB" id="3213819at2"/>
<keyword evidence="1" id="KW-0732">Signal</keyword>
<dbReference type="InterPro" id="IPR021903">
    <property type="entry name" value="DUF3515"/>
</dbReference>
<accession>A0A4Z0HAW5</accession>
<proteinExistence type="predicted"/>
<evidence type="ECO:0000313" key="3">
    <source>
        <dbReference type="Proteomes" id="UP000297948"/>
    </source>
</evidence>
<reference evidence="2 3" key="1">
    <citation type="submission" date="2019-03" db="EMBL/GenBank/DDBJ databases">
        <authorList>
            <person name="Gonzalez-Pimentel J.L."/>
        </authorList>
    </citation>
    <scope>NUCLEOTIDE SEQUENCE [LARGE SCALE GENOMIC DNA]</scope>
    <source>
        <strain evidence="2 3">JCM 31289</strain>
    </source>
</reference>
<feature type="chain" id="PRO_5021486578" evidence="1">
    <location>
        <begin position="20"/>
        <end position="158"/>
    </location>
</feature>
<feature type="signal peptide" evidence="1">
    <location>
        <begin position="1"/>
        <end position="19"/>
    </location>
</feature>